<reference evidence="3 6" key="1">
    <citation type="journal article" date="2016" name="Genome Announc.">
        <title>Draft Genome Sequence of Paenibacillus amylolyticus Heshi-A3, Isolated from Fermented Rice Bran in a Japanese Fermented Seafood Dish.</title>
        <authorList>
            <person name="Akuzawa S."/>
            <person name="Nagaoka J."/>
            <person name="Kanekatsu M."/>
            <person name="Kubota E."/>
            <person name="Ohtake R."/>
            <person name="Suzuki T."/>
            <person name="Kanesaki Y."/>
        </authorList>
    </citation>
    <scope>NUCLEOTIDE SEQUENCE [LARGE SCALE GENOMIC DNA]</scope>
    <source>
        <strain evidence="3 6">Heshi-A3</strain>
    </source>
</reference>
<feature type="transmembrane region" description="Helical" evidence="2">
    <location>
        <begin position="38"/>
        <end position="58"/>
    </location>
</feature>
<dbReference type="AlphaFoldDB" id="A0A100VN82"/>
<gene>
    <name evidence="4" type="ORF">BK131_16215</name>
    <name evidence="3" type="ORF">PAHA3_3036</name>
    <name evidence="5" type="ORF">V6668_20640</name>
</gene>
<dbReference type="GeneID" id="93477927"/>
<dbReference type="OrthoDB" id="2628990at2"/>
<dbReference type="EMBL" id="BCNV01000001">
    <property type="protein sequence ID" value="GAS82962.1"/>
    <property type="molecule type" value="Genomic_DNA"/>
</dbReference>
<evidence type="ECO:0000313" key="8">
    <source>
        <dbReference type="Proteomes" id="UP001364764"/>
    </source>
</evidence>
<feature type="region of interest" description="Disordered" evidence="1">
    <location>
        <begin position="1"/>
        <end position="24"/>
    </location>
</feature>
<dbReference type="Proteomes" id="UP000187134">
    <property type="component" value="Unassembled WGS sequence"/>
</dbReference>
<evidence type="ECO:0000313" key="6">
    <source>
        <dbReference type="Proteomes" id="UP000069697"/>
    </source>
</evidence>
<dbReference type="EMBL" id="CP145892">
    <property type="protein sequence ID" value="WWP18896.1"/>
    <property type="molecule type" value="Genomic_DNA"/>
</dbReference>
<dbReference type="RefSeq" id="WP_036614724.1">
    <property type="nucleotide sequence ID" value="NZ_BCNV01000001.1"/>
</dbReference>
<reference evidence="5 8" key="4">
    <citation type="submission" date="2024-02" db="EMBL/GenBank/DDBJ databases">
        <title>Complete sequences of two Paenibacillus sp. strains and one Lysinibacillus strain isolated from the environment on STAA medium highlight biotechnological potential.</title>
        <authorList>
            <person name="Attere S.A."/>
            <person name="Piche L.C."/>
            <person name="Intertaglia L."/>
            <person name="Lami R."/>
            <person name="Charette S.J."/>
            <person name="Vincent A.T."/>
        </authorList>
    </citation>
    <scope>NUCLEOTIDE SEQUENCE [LARGE SCALE GENOMIC DNA]</scope>
    <source>
        <strain evidence="5 8">Y5S-7</strain>
    </source>
</reference>
<reference evidence="4 7" key="3">
    <citation type="submission" date="2016-11" db="EMBL/GenBank/DDBJ databases">
        <title>Paenibacillus species isolates.</title>
        <authorList>
            <person name="Beno S.M."/>
        </authorList>
    </citation>
    <scope>NUCLEOTIDE SEQUENCE [LARGE SCALE GENOMIC DNA]</scope>
    <source>
        <strain evidence="4 7">FSL H8-0246</strain>
    </source>
</reference>
<organism evidence="3 6">
    <name type="scientific">Paenibacillus amylolyticus</name>
    <dbReference type="NCBI Taxonomy" id="1451"/>
    <lineage>
        <taxon>Bacteria</taxon>
        <taxon>Bacillati</taxon>
        <taxon>Bacillota</taxon>
        <taxon>Bacilli</taxon>
        <taxon>Bacillales</taxon>
        <taxon>Paenibacillaceae</taxon>
        <taxon>Paenibacillus</taxon>
    </lineage>
</organism>
<keyword evidence="2" id="KW-0472">Membrane</keyword>
<dbReference type="Proteomes" id="UP000069697">
    <property type="component" value="Unassembled WGS sequence"/>
</dbReference>
<feature type="compositionally biased region" description="Basic and acidic residues" evidence="1">
    <location>
        <begin position="9"/>
        <end position="24"/>
    </location>
</feature>
<evidence type="ECO:0000313" key="4">
    <source>
        <dbReference type="EMBL" id="OMF13447.1"/>
    </source>
</evidence>
<evidence type="ECO:0000313" key="7">
    <source>
        <dbReference type="Proteomes" id="UP000187134"/>
    </source>
</evidence>
<dbReference type="Proteomes" id="UP001364764">
    <property type="component" value="Chromosome"/>
</dbReference>
<accession>A0A100VN82</accession>
<name>A0A100VN82_PAEAM</name>
<evidence type="ECO:0000256" key="2">
    <source>
        <dbReference type="SAM" id="Phobius"/>
    </source>
</evidence>
<proteinExistence type="predicted"/>
<sequence length="59" mass="6970">MMDFSKPPHGSETDTHRQRHQENEQKYLSGGKGIWYEISNWLILGGILLVIFLLFKYVF</sequence>
<evidence type="ECO:0000313" key="5">
    <source>
        <dbReference type="EMBL" id="WWP18896.1"/>
    </source>
</evidence>
<protein>
    <submittedName>
        <fullName evidence="3">Uncharacterized protein</fullName>
    </submittedName>
</protein>
<dbReference type="EMBL" id="MRTJ01000005">
    <property type="protein sequence ID" value="OMF13447.1"/>
    <property type="molecule type" value="Genomic_DNA"/>
</dbReference>
<evidence type="ECO:0000313" key="3">
    <source>
        <dbReference type="EMBL" id="GAS82962.1"/>
    </source>
</evidence>
<evidence type="ECO:0000256" key="1">
    <source>
        <dbReference type="SAM" id="MobiDB-lite"/>
    </source>
</evidence>
<reference evidence="6" key="2">
    <citation type="submission" date="2016-01" db="EMBL/GenBank/DDBJ databases">
        <title>Draft Genome Sequence of Paenibacillus amylolyticus Heshi-A3 that Was Isolated from Fermented Rice Bran with Aging Salted Mackerel, Which Was Named Heshiko as Traditional Fermented Seafood in Japan.</title>
        <authorList>
            <person name="Akuzawa S."/>
            <person name="Nakagawa J."/>
            <person name="Kanekatsu T."/>
            <person name="Kubota E."/>
            <person name="Ohtake R."/>
            <person name="Suzuki T."/>
            <person name="Kanesaki Y."/>
        </authorList>
    </citation>
    <scope>NUCLEOTIDE SEQUENCE [LARGE SCALE GENOMIC DNA]</scope>
    <source>
        <strain evidence="6">Heshi-A3</strain>
    </source>
</reference>
<keyword evidence="2" id="KW-0812">Transmembrane</keyword>
<keyword evidence="2" id="KW-1133">Transmembrane helix</keyword>